<dbReference type="EMBL" id="JADYXP020000003">
    <property type="protein sequence ID" value="KAL0127675.1"/>
    <property type="molecule type" value="Genomic_DNA"/>
</dbReference>
<dbReference type="AlphaFoldDB" id="A0AAW2GJH9"/>
<accession>A0AAW2GJH9</accession>
<gene>
    <name evidence="1" type="ORF">PUN28_003158</name>
</gene>
<evidence type="ECO:0000313" key="2">
    <source>
        <dbReference type="Proteomes" id="UP001430953"/>
    </source>
</evidence>
<keyword evidence="2" id="KW-1185">Reference proteome</keyword>
<sequence>MRLLKSAFIDNQKRTRGASSRLGDQRKHIFFRSREGGADGFPPRALQRDGVRQADLNWHSHSIDLEVPVSPSKISRLIRVYRYTRTRLRASTLRRSLIEAFTPSIV</sequence>
<protein>
    <submittedName>
        <fullName evidence="1">Uncharacterized protein</fullName>
    </submittedName>
</protein>
<evidence type="ECO:0000313" key="1">
    <source>
        <dbReference type="EMBL" id="KAL0127675.1"/>
    </source>
</evidence>
<proteinExistence type="predicted"/>
<dbReference type="Proteomes" id="UP001430953">
    <property type="component" value="Unassembled WGS sequence"/>
</dbReference>
<name>A0AAW2GJH9_9HYME</name>
<organism evidence="1 2">
    <name type="scientific">Cardiocondyla obscurior</name>
    <dbReference type="NCBI Taxonomy" id="286306"/>
    <lineage>
        <taxon>Eukaryota</taxon>
        <taxon>Metazoa</taxon>
        <taxon>Ecdysozoa</taxon>
        <taxon>Arthropoda</taxon>
        <taxon>Hexapoda</taxon>
        <taxon>Insecta</taxon>
        <taxon>Pterygota</taxon>
        <taxon>Neoptera</taxon>
        <taxon>Endopterygota</taxon>
        <taxon>Hymenoptera</taxon>
        <taxon>Apocrita</taxon>
        <taxon>Aculeata</taxon>
        <taxon>Formicoidea</taxon>
        <taxon>Formicidae</taxon>
        <taxon>Myrmicinae</taxon>
        <taxon>Cardiocondyla</taxon>
    </lineage>
</organism>
<reference evidence="1 2" key="1">
    <citation type="submission" date="2023-03" db="EMBL/GenBank/DDBJ databases">
        <title>High recombination rates correlate with genetic variation in Cardiocondyla obscurior ants.</title>
        <authorList>
            <person name="Errbii M."/>
        </authorList>
    </citation>
    <scope>NUCLEOTIDE SEQUENCE [LARGE SCALE GENOMIC DNA]</scope>
    <source>
        <strain evidence="1">Alpha-2009</strain>
        <tissue evidence="1">Whole body</tissue>
    </source>
</reference>
<comment type="caution">
    <text evidence="1">The sequence shown here is derived from an EMBL/GenBank/DDBJ whole genome shotgun (WGS) entry which is preliminary data.</text>
</comment>